<evidence type="ECO:0000313" key="3">
    <source>
        <dbReference type="EMBL" id="GBG34666.1"/>
    </source>
</evidence>
<keyword evidence="4" id="KW-1185">Reference proteome</keyword>
<feature type="region of interest" description="Disordered" evidence="1">
    <location>
        <begin position="1"/>
        <end position="26"/>
    </location>
</feature>
<comment type="caution">
    <text evidence="3">The sequence shown here is derived from an EMBL/GenBank/DDBJ whole genome shotgun (WGS) entry which is preliminary data.</text>
</comment>
<dbReference type="SMART" id="SM00456">
    <property type="entry name" value="WW"/>
    <property type="match status" value="7"/>
</dbReference>
<dbReference type="Gene3D" id="2.20.70.10">
    <property type="match status" value="4"/>
</dbReference>
<feature type="compositionally biased region" description="Gly residues" evidence="1">
    <location>
        <begin position="138"/>
        <end position="147"/>
    </location>
</feature>
<dbReference type="AlphaFoldDB" id="A0A2R5GUZ2"/>
<dbReference type="InterPro" id="IPR036020">
    <property type="entry name" value="WW_dom_sf"/>
</dbReference>
<dbReference type="Proteomes" id="UP000241890">
    <property type="component" value="Unassembled WGS sequence"/>
</dbReference>
<dbReference type="SUPFAM" id="SSF51045">
    <property type="entry name" value="WW domain"/>
    <property type="match status" value="3"/>
</dbReference>
<feature type="domain" description="WW" evidence="2">
    <location>
        <begin position="692"/>
        <end position="713"/>
    </location>
</feature>
<evidence type="ECO:0000259" key="2">
    <source>
        <dbReference type="PROSITE" id="PS50020"/>
    </source>
</evidence>
<evidence type="ECO:0000256" key="1">
    <source>
        <dbReference type="SAM" id="MobiDB-lite"/>
    </source>
</evidence>
<dbReference type="OrthoDB" id="63972at2759"/>
<dbReference type="PANTHER" id="PTHR47852">
    <property type="entry name" value="OS06G0298400 PROTEIN"/>
    <property type="match status" value="1"/>
</dbReference>
<reference evidence="3 4" key="1">
    <citation type="submission" date="2017-12" db="EMBL/GenBank/DDBJ databases">
        <title>Sequencing, de novo assembly and annotation of complete genome of a new Thraustochytrid species, strain FCC1311.</title>
        <authorList>
            <person name="Sedici K."/>
            <person name="Godart F."/>
            <person name="Aiese Cigliano R."/>
            <person name="Sanseverino W."/>
            <person name="Barakat M."/>
            <person name="Ortet P."/>
            <person name="Marechal E."/>
            <person name="Cagnac O."/>
            <person name="Amato A."/>
        </authorList>
    </citation>
    <scope>NUCLEOTIDE SEQUENCE [LARGE SCALE GENOMIC DNA]</scope>
</reference>
<feature type="compositionally biased region" description="Basic residues" evidence="1">
    <location>
        <begin position="82"/>
        <end position="91"/>
    </location>
</feature>
<evidence type="ECO:0000313" key="4">
    <source>
        <dbReference type="Proteomes" id="UP000241890"/>
    </source>
</evidence>
<dbReference type="PROSITE" id="PS50020">
    <property type="entry name" value="WW_DOMAIN_2"/>
    <property type="match status" value="3"/>
</dbReference>
<dbReference type="Pfam" id="PF00397">
    <property type="entry name" value="WW"/>
    <property type="match status" value="4"/>
</dbReference>
<gene>
    <name evidence="3" type="ORF">FCC1311_108882</name>
</gene>
<protein>
    <recommendedName>
        <fullName evidence="2">WW domain-containing protein</fullName>
    </recommendedName>
</protein>
<dbReference type="PROSITE" id="PS50096">
    <property type="entry name" value="IQ"/>
    <property type="match status" value="7"/>
</dbReference>
<organism evidence="3 4">
    <name type="scientific">Hondaea fermentalgiana</name>
    <dbReference type="NCBI Taxonomy" id="2315210"/>
    <lineage>
        <taxon>Eukaryota</taxon>
        <taxon>Sar</taxon>
        <taxon>Stramenopiles</taxon>
        <taxon>Bigyra</taxon>
        <taxon>Labyrinthulomycetes</taxon>
        <taxon>Thraustochytrida</taxon>
        <taxon>Thraustochytriidae</taxon>
        <taxon>Hondaea</taxon>
    </lineage>
</organism>
<feature type="compositionally biased region" description="Acidic residues" evidence="1">
    <location>
        <begin position="95"/>
        <end position="120"/>
    </location>
</feature>
<name>A0A2R5GUZ2_9STRA</name>
<dbReference type="InterPro" id="IPR001202">
    <property type="entry name" value="WW_dom"/>
</dbReference>
<sequence>MREAPLDSVRPEASPSFPAEPIGNLDKHGEKYRAKLHARHVHNDFDLVGTTLLRKREFDLIQTKQEQWMRIAKAPGINPRNARSKRKKNKKSNGDEDQVNEDDDDNDDDDNDDDNDDAATVEERISKAHQRRNLKKGGNAGAAGTGGITAILPSRVAQILNADTHNLKLACHDARLPHLRKPPAMQTTRKRRREFEERTQSSIKTSHALGSSTHLHVLERRESTKRRLSEAHSENQRRELDVAWQSERANNYEILKHMSDRAEFEQLCHCNVRCKRGTPAVIKCFSCIKFDPLLQGHFCKSCFLHSHPPHRLEHNFIRINDIDSAPLKQEWRIHMQRLEIERRVLQYKDVLEIISAKPNDRITPSKGPETEVDEVVSRIEQAASRADISAETLRALRKRLPKSYSTQEAAMKIQSAWRARQAQTKLYRLFRSNVSAHVDPNTGKTFYYNSITKRSSFTKPALRKPRMNKNQAASRVQALFRQRRARAGIRELVQLSLERHLDPATNKVYYYSHGTGVTYWEESAPAFVRQVTILTPRTRARRKHVYEKRQRGIFKSVDKLSPDAAASMIQTLLDTIGDDQIKTFVTPRQARDLTPDQAARMLQRLWKCKLARDRIREIRPAHLIGAQIFSPRTRAARERAYRKRKAGNFRSARSLDENTAARMIQASFRARKDRKRVEQIFRMHLRKLRDPETNQVYFYNKLTNETTWVKPKLLQDLSVKSFASTDERKRTPRQFKSKDEAAIALQGMYRRKKARDRIRALLQARFEKHVDPDSGEVYFFNTVTNETSWQAPVLLDEVLTPRARANKAAIEAKKASLEAKKASGDFRSAKDMTEQEAASMVQRVFRANRAREKVRKLLLSMIARASDDDENVYWVNMQTMEASYVKPTLLRKLTDSKISSYRTLAIQGKKRTPRQFKSKDEAAVALQGMYRRKKARDRIRALLQARFEKHVDPDSGEVYFFNTVTNETSWQAPVLLDEVLTPRARANKAAIEAKKASLEAKKASGDFRSAKDMTEQEAASMVQRVFRANRAREKVRKLLLSMIARASDDDGNVYWVNMQTMEASYVKPTLLRKLTDSKISSVGLTYEASMVCVFT</sequence>
<feature type="region of interest" description="Disordered" evidence="1">
    <location>
        <begin position="71"/>
        <end position="147"/>
    </location>
</feature>
<dbReference type="CDD" id="cd00201">
    <property type="entry name" value="WW"/>
    <property type="match status" value="3"/>
</dbReference>
<dbReference type="PANTHER" id="PTHR47852:SF2">
    <property type="entry name" value="WW DOMAIN-CONTAINING PROTEIN"/>
    <property type="match status" value="1"/>
</dbReference>
<proteinExistence type="predicted"/>
<feature type="domain" description="WW" evidence="2">
    <location>
        <begin position="760"/>
        <end position="794"/>
    </location>
</feature>
<accession>A0A2R5GUZ2</accession>
<dbReference type="InterPro" id="IPR000048">
    <property type="entry name" value="IQ_motif_EF-hand-BS"/>
</dbReference>
<feature type="domain" description="WW" evidence="2">
    <location>
        <begin position="941"/>
        <end position="975"/>
    </location>
</feature>
<dbReference type="InParanoid" id="A0A2R5GUZ2"/>
<dbReference type="EMBL" id="BEYU01000207">
    <property type="protein sequence ID" value="GBG34666.1"/>
    <property type="molecule type" value="Genomic_DNA"/>
</dbReference>
<dbReference type="SMART" id="SM00015">
    <property type="entry name" value="IQ"/>
    <property type="match status" value="7"/>
</dbReference>